<evidence type="ECO:0000313" key="1">
    <source>
        <dbReference type="EMBL" id="HBH1544184.1"/>
    </source>
</evidence>
<reference evidence="1" key="2">
    <citation type="submission" date="2021-06" db="EMBL/GenBank/DDBJ databases">
        <authorList>
            <consortium name="NCBI Pathogen Detection Project"/>
        </authorList>
    </citation>
    <scope>NUCLEOTIDE SEQUENCE</scope>
    <source>
        <strain evidence="1">HN1000</strain>
    </source>
</reference>
<accession>A0AAN5VT61</accession>
<dbReference type="AlphaFoldDB" id="A0AAN5VT61"/>
<name>A0AAN5VT61_CLODI</name>
<reference evidence="1" key="1">
    <citation type="journal article" date="2018" name="Genome Biol.">
        <title>SKESA: strategic k-mer extension for scrupulous assemblies.</title>
        <authorList>
            <person name="Souvorov A."/>
            <person name="Agarwala R."/>
            <person name="Lipman D.J."/>
        </authorList>
    </citation>
    <scope>NUCLEOTIDE SEQUENCE</scope>
    <source>
        <strain evidence="1">HN1000</strain>
    </source>
</reference>
<dbReference type="Proteomes" id="UP000878956">
    <property type="component" value="Unassembled WGS sequence"/>
</dbReference>
<dbReference type="RefSeq" id="WP_009899105.1">
    <property type="nucleotide sequence ID" value="NZ_FUQT01000003.1"/>
</dbReference>
<comment type="caution">
    <text evidence="1">The sequence shown here is derived from an EMBL/GenBank/DDBJ whole genome shotgun (WGS) entry which is preliminary data.</text>
</comment>
<organism evidence="1 2">
    <name type="scientific">Clostridioides difficile</name>
    <name type="common">Peptoclostridium difficile</name>
    <dbReference type="NCBI Taxonomy" id="1496"/>
    <lineage>
        <taxon>Bacteria</taxon>
        <taxon>Bacillati</taxon>
        <taxon>Bacillota</taxon>
        <taxon>Clostridia</taxon>
        <taxon>Peptostreptococcales</taxon>
        <taxon>Peptostreptococcaceae</taxon>
        <taxon>Clostridioides</taxon>
    </lineage>
</organism>
<protein>
    <submittedName>
        <fullName evidence="1">Uncharacterized protein</fullName>
    </submittedName>
</protein>
<proteinExistence type="predicted"/>
<gene>
    <name evidence="1" type="ORF">KRM00_003728</name>
</gene>
<dbReference type="EMBL" id="DAEPXK010000064">
    <property type="protein sequence ID" value="HBH1544184.1"/>
    <property type="molecule type" value="Genomic_DNA"/>
</dbReference>
<sequence>MYESEYFLTFDLDILYCPNKELKLSCKKLNLQNLVFENYSGNIDNIDSNYKIKAKDVNAIVNKVFKNEIGTELAHEDMSWIKEFETTFVINNKLTSSEEKIIFNYFILKLMLLGFSQDMAKDIVVSYKLSIEKNCTSIDFLSFINALDMKLKNKKFWVNFNMSYEKDLECEFINMMFTYKEKLENRFDFTVFKDNYLNVCKKSIVKKMYDFNSKSSYLVKNPLSIEKQEKYLLYEYKSTIAGVIKYLVTNEYPKLAVESRFLDYIIEEMVSVVKLYLKILKNDEVNRNINNLLNKR</sequence>
<evidence type="ECO:0000313" key="2">
    <source>
        <dbReference type="Proteomes" id="UP000878956"/>
    </source>
</evidence>